<dbReference type="Proteomes" id="UP000325313">
    <property type="component" value="Unassembled WGS sequence"/>
</dbReference>
<dbReference type="AlphaFoldDB" id="A0A5B0SLQ7"/>
<feature type="region of interest" description="Disordered" evidence="1">
    <location>
        <begin position="1"/>
        <end position="25"/>
    </location>
</feature>
<organism evidence="2 3">
    <name type="scientific">Puccinia graminis f. sp. tritici</name>
    <dbReference type="NCBI Taxonomy" id="56615"/>
    <lineage>
        <taxon>Eukaryota</taxon>
        <taxon>Fungi</taxon>
        <taxon>Dikarya</taxon>
        <taxon>Basidiomycota</taxon>
        <taxon>Pucciniomycotina</taxon>
        <taxon>Pucciniomycetes</taxon>
        <taxon>Pucciniales</taxon>
        <taxon>Pucciniaceae</taxon>
        <taxon>Puccinia</taxon>
    </lineage>
</organism>
<proteinExistence type="predicted"/>
<feature type="region of interest" description="Disordered" evidence="1">
    <location>
        <begin position="83"/>
        <end position="113"/>
    </location>
</feature>
<gene>
    <name evidence="2" type="ORF">PGTUg99_015465</name>
</gene>
<comment type="caution">
    <text evidence="2">The sequence shown here is derived from an EMBL/GenBank/DDBJ whole genome shotgun (WGS) entry which is preliminary data.</text>
</comment>
<feature type="compositionally biased region" description="Polar residues" evidence="1">
    <location>
        <begin position="216"/>
        <end position="235"/>
    </location>
</feature>
<sequence>MSQPLNFNQISNTNNNNNNNNELPTTTINFDQLPISDPAAVYSASSLELGFHPIHLLKFALLLLAFLVIPILSTNNLFPRALGHGSRNSSAKHSHRRRRQPRRQLPANYQPPQSVVDAPFIPLPTRRHFRISHVGNQRAGRLTTGSVVYTNHSSSESDEYCSEDAHQAEPLDHFRLVFGKRLRGEEEEFRGPSVLKGSPLSARAQPTQLLTLHSQYSQSNSTATRSETLADQPNNKPLPHKKSISFAATTQACTHRISTQIDSSLSFLSCQLK</sequence>
<feature type="compositionally biased region" description="Basic residues" evidence="1">
    <location>
        <begin position="90"/>
        <end position="102"/>
    </location>
</feature>
<name>A0A5B0SLQ7_PUCGR</name>
<evidence type="ECO:0000256" key="1">
    <source>
        <dbReference type="SAM" id="MobiDB-lite"/>
    </source>
</evidence>
<accession>A0A5B0SLQ7</accession>
<dbReference type="EMBL" id="VDEP01000001">
    <property type="protein sequence ID" value="KAA1138817.1"/>
    <property type="molecule type" value="Genomic_DNA"/>
</dbReference>
<feature type="region of interest" description="Disordered" evidence="1">
    <location>
        <begin position="216"/>
        <end position="241"/>
    </location>
</feature>
<evidence type="ECO:0000313" key="2">
    <source>
        <dbReference type="EMBL" id="KAA1138817.1"/>
    </source>
</evidence>
<protein>
    <submittedName>
        <fullName evidence="2">Uncharacterized protein</fullName>
    </submittedName>
</protein>
<evidence type="ECO:0000313" key="3">
    <source>
        <dbReference type="Proteomes" id="UP000325313"/>
    </source>
</evidence>
<reference evidence="2 3" key="1">
    <citation type="submission" date="2019-05" db="EMBL/GenBank/DDBJ databases">
        <title>Emergence of the Ug99 lineage of the wheat stem rust pathogen through somatic hybridization.</title>
        <authorList>
            <person name="Li F."/>
            <person name="Upadhyaya N.M."/>
            <person name="Sperschneider J."/>
            <person name="Matny O."/>
            <person name="Nguyen-Phuc H."/>
            <person name="Mago R."/>
            <person name="Raley C."/>
            <person name="Miller M.E."/>
            <person name="Silverstein K.A.T."/>
            <person name="Henningsen E."/>
            <person name="Hirsch C.D."/>
            <person name="Visser B."/>
            <person name="Pretorius Z.A."/>
            <person name="Steffenson B.J."/>
            <person name="Schwessinger B."/>
            <person name="Dodds P.N."/>
            <person name="Figueroa M."/>
        </authorList>
    </citation>
    <scope>NUCLEOTIDE SEQUENCE [LARGE SCALE GENOMIC DNA]</scope>
    <source>
        <strain evidence="2 3">Ug99</strain>
    </source>
</reference>